<reference evidence="2" key="1">
    <citation type="submission" date="2023-05" db="EMBL/GenBank/DDBJ databases">
        <title>Genome and transcriptome analyses reveal genes involved in the formation of fine ridges on petal epidermal cells in Hibiscus trionum.</title>
        <authorList>
            <person name="Koshimizu S."/>
            <person name="Masuda S."/>
            <person name="Ishii T."/>
            <person name="Shirasu K."/>
            <person name="Hoshino A."/>
            <person name="Arita M."/>
        </authorList>
    </citation>
    <scope>NUCLEOTIDE SEQUENCE</scope>
    <source>
        <strain evidence="2">Hamamatsu line</strain>
    </source>
</reference>
<protein>
    <submittedName>
        <fullName evidence="2">Uncharacterized protein</fullName>
    </submittedName>
</protein>
<evidence type="ECO:0000256" key="1">
    <source>
        <dbReference type="SAM" id="Phobius"/>
    </source>
</evidence>
<organism evidence="2 3">
    <name type="scientific">Hibiscus trionum</name>
    <name type="common">Flower of an hour</name>
    <dbReference type="NCBI Taxonomy" id="183268"/>
    <lineage>
        <taxon>Eukaryota</taxon>
        <taxon>Viridiplantae</taxon>
        <taxon>Streptophyta</taxon>
        <taxon>Embryophyta</taxon>
        <taxon>Tracheophyta</taxon>
        <taxon>Spermatophyta</taxon>
        <taxon>Magnoliopsida</taxon>
        <taxon>eudicotyledons</taxon>
        <taxon>Gunneridae</taxon>
        <taxon>Pentapetalae</taxon>
        <taxon>rosids</taxon>
        <taxon>malvids</taxon>
        <taxon>Malvales</taxon>
        <taxon>Malvaceae</taxon>
        <taxon>Malvoideae</taxon>
        <taxon>Hibiscus</taxon>
    </lineage>
</organism>
<accession>A0A9W7GRT4</accession>
<dbReference type="Proteomes" id="UP001165190">
    <property type="component" value="Unassembled WGS sequence"/>
</dbReference>
<comment type="caution">
    <text evidence="2">The sequence shown here is derived from an EMBL/GenBank/DDBJ whole genome shotgun (WGS) entry which is preliminary data.</text>
</comment>
<name>A0A9W7GRT4_HIBTR</name>
<dbReference type="AlphaFoldDB" id="A0A9W7GRT4"/>
<keyword evidence="1" id="KW-0812">Transmembrane</keyword>
<evidence type="ECO:0000313" key="2">
    <source>
        <dbReference type="EMBL" id="GMI64494.1"/>
    </source>
</evidence>
<gene>
    <name evidence="2" type="ORF">HRI_000118700</name>
</gene>
<keyword evidence="3" id="KW-1185">Reference proteome</keyword>
<evidence type="ECO:0000313" key="3">
    <source>
        <dbReference type="Proteomes" id="UP001165190"/>
    </source>
</evidence>
<dbReference type="OrthoDB" id="2822301at2759"/>
<proteinExistence type="predicted"/>
<dbReference type="PANTHER" id="PTHR33248">
    <property type="entry name" value="ZINC ION-BINDING PROTEIN"/>
    <property type="match status" value="1"/>
</dbReference>
<sequence length="98" mass="11628">MEEPVEFPVCGCGILAQLKTSWSIDNPRMRFFGCKDHGSLLHRAYRFFSWFDPLMTPHARVVLLGLLKRINKNEVQRRKKRLCWFIISVVCIVMIWFV</sequence>
<keyword evidence="1" id="KW-1133">Transmembrane helix</keyword>
<dbReference type="EMBL" id="BSYR01000003">
    <property type="protein sequence ID" value="GMI64494.1"/>
    <property type="molecule type" value="Genomic_DNA"/>
</dbReference>
<keyword evidence="1" id="KW-0472">Membrane</keyword>
<feature type="transmembrane region" description="Helical" evidence="1">
    <location>
        <begin position="82"/>
        <end position="97"/>
    </location>
</feature>